<dbReference type="Proteomes" id="UP000681341">
    <property type="component" value="Unassembled WGS sequence"/>
</dbReference>
<evidence type="ECO:0000313" key="2">
    <source>
        <dbReference type="EMBL" id="MBO3731950.1"/>
    </source>
</evidence>
<evidence type="ECO:0008006" key="4">
    <source>
        <dbReference type="Google" id="ProtNLM"/>
    </source>
</evidence>
<evidence type="ECO:0000256" key="1">
    <source>
        <dbReference type="SAM" id="Phobius"/>
    </source>
</evidence>
<feature type="transmembrane region" description="Helical" evidence="1">
    <location>
        <begin position="26"/>
        <end position="52"/>
    </location>
</feature>
<dbReference type="RefSeq" id="WP_208494699.1">
    <property type="nucleotide sequence ID" value="NZ_JAGFNP010000002.1"/>
</dbReference>
<keyword evidence="1" id="KW-1133">Transmembrane helix</keyword>
<proteinExistence type="predicted"/>
<organism evidence="2 3">
    <name type="scientific">Glycomyces niveus</name>
    <dbReference type="NCBI Taxonomy" id="2820287"/>
    <lineage>
        <taxon>Bacteria</taxon>
        <taxon>Bacillati</taxon>
        <taxon>Actinomycetota</taxon>
        <taxon>Actinomycetes</taxon>
        <taxon>Glycomycetales</taxon>
        <taxon>Glycomycetaceae</taxon>
        <taxon>Glycomyces</taxon>
    </lineage>
</organism>
<gene>
    <name evidence="2" type="ORF">J5V16_03890</name>
</gene>
<evidence type="ECO:0000313" key="3">
    <source>
        <dbReference type="Proteomes" id="UP000681341"/>
    </source>
</evidence>
<keyword evidence="1" id="KW-0472">Membrane</keyword>
<reference evidence="2 3" key="1">
    <citation type="submission" date="2021-03" db="EMBL/GenBank/DDBJ databases">
        <title>Glycomyces sp. nov., a novel actinomycete isolated from soil.</title>
        <authorList>
            <person name="Yang X."/>
            <person name="Xu X."/>
        </authorList>
    </citation>
    <scope>NUCLEOTIDE SEQUENCE [LARGE SCALE GENOMIC DNA]</scope>
    <source>
        <strain evidence="2 3">NEAU-S30</strain>
    </source>
</reference>
<sequence>MSYPPPPAPQPDFRHTPPPAPQRMPLWAKALIAIAIVVTVLLLLFVLIETLWIGKQIDRFLSAGESEATTGPPPDFAADFNETVCHEFDLAVFDEFAGGASEFETATAYPDEIYTPALSCGFVTPDGQQLSVSIAASKEDGGYGADAVFDRRKGYEENPGWQVEDLTSGSLTGFSAVYPGGDATETYAFEGGYERIMIRVSVEYEGSSRREAAAGVAAEVASQALVRFLDYA</sequence>
<keyword evidence="3" id="KW-1185">Reference proteome</keyword>
<dbReference type="EMBL" id="JAGFNP010000002">
    <property type="protein sequence ID" value="MBO3731950.1"/>
    <property type="molecule type" value="Genomic_DNA"/>
</dbReference>
<comment type="caution">
    <text evidence="2">The sequence shown here is derived from an EMBL/GenBank/DDBJ whole genome shotgun (WGS) entry which is preliminary data.</text>
</comment>
<name>A0ABS3TZL3_9ACTN</name>
<protein>
    <recommendedName>
        <fullName evidence="4">DUF3558 domain-containing protein</fullName>
    </recommendedName>
</protein>
<keyword evidence="1" id="KW-0812">Transmembrane</keyword>
<accession>A0ABS3TZL3</accession>